<evidence type="ECO:0000313" key="1">
    <source>
        <dbReference type="Ensembl" id="ENSMUSP00000151691.2"/>
    </source>
</evidence>
<reference evidence="1" key="3">
    <citation type="submission" date="2025-08" db="UniProtKB">
        <authorList>
            <consortium name="Ensembl"/>
        </authorList>
    </citation>
    <scope>IDENTIFICATION</scope>
    <source>
        <strain evidence="1">C57BL/6J</strain>
    </source>
</reference>
<evidence type="ECO:0000313" key="3">
    <source>
        <dbReference type="Proteomes" id="UP000000589"/>
    </source>
</evidence>
<dbReference type="ExpressionAtlas" id="A0A1W2P7L0">
    <property type="expression patterns" value="baseline and differential"/>
</dbReference>
<sequence length="62" mass="7019">MATPYVTDETGATPQDYYNLDFICDTFPFRQVHCLNTETRRDVAKAAEGQRRIRAPRGGPSL</sequence>
<name>A0A1W2P7L0_MOUSE</name>
<dbReference type="MGI" id="MGI:1925678">
    <property type="gene designation" value="Pym1"/>
</dbReference>
<dbReference type="OrthoDB" id="21625at2759"/>
<dbReference type="Proteomes" id="UP000000589">
    <property type="component" value="Chromosome 10"/>
</dbReference>
<reference evidence="1 3" key="1">
    <citation type="journal article" date="2009" name="PLoS Biol.">
        <title>Lineage-specific biology revealed by a finished genome assembly of the mouse.</title>
        <authorList>
            <consortium name="Mouse Genome Sequencing Consortium"/>
            <person name="Church D.M."/>
            <person name="Goodstadt L."/>
            <person name="Hillier L.W."/>
            <person name="Zody M.C."/>
            <person name="Goldstein S."/>
            <person name="She X."/>
            <person name="Bult C.J."/>
            <person name="Agarwala R."/>
            <person name="Cherry J.L."/>
            <person name="DiCuccio M."/>
            <person name="Hlavina W."/>
            <person name="Kapustin Y."/>
            <person name="Meric P."/>
            <person name="Maglott D."/>
            <person name="Birtle Z."/>
            <person name="Marques A.C."/>
            <person name="Graves T."/>
            <person name="Zhou S."/>
            <person name="Teague B."/>
            <person name="Potamousis K."/>
            <person name="Churas C."/>
            <person name="Place M."/>
            <person name="Herschleb J."/>
            <person name="Runnheim R."/>
            <person name="Forrest D."/>
            <person name="Amos-Landgraf J."/>
            <person name="Schwartz D.C."/>
            <person name="Cheng Z."/>
            <person name="Lindblad-Toh K."/>
            <person name="Eichler E.E."/>
            <person name="Ponting C.P."/>
        </authorList>
    </citation>
    <scope>NUCLEOTIDE SEQUENCE [LARGE SCALE GENOMIC DNA]</scope>
    <source>
        <strain evidence="1 3">C57BL/6J</strain>
    </source>
</reference>
<evidence type="ECO:0000313" key="2">
    <source>
        <dbReference type="MGI" id="MGI:1925678"/>
    </source>
</evidence>
<dbReference type="AlphaFoldDB" id="A0A1W2P7L0"/>
<dbReference type="DNASU" id="78428"/>
<dbReference type="Antibodypedia" id="48574">
    <property type="antibodies" value="235 antibodies from 20 providers"/>
</dbReference>
<dbReference type="AGR" id="MGI:1925678"/>
<keyword evidence="3" id="KW-1185">Reference proteome</keyword>
<dbReference type="RefSeq" id="NP_001240633.1">
    <property type="nucleotide sequence ID" value="NM_001253704.1"/>
</dbReference>
<dbReference type="Bgee" id="ENSMUSG00000064030">
    <property type="expression patterns" value="Expressed in yolk sac and 67 other cell types or tissues"/>
</dbReference>
<gene>
    <name evidence="1 2" type="primary">Pym1</name>
</gene>
<protein>
    <submittedName>
        <fullName evidence="1">PYM homolog 1, exon junction complex associated factor</fullName>
    </submittedName>
</protein>
<dbReference type="VEuPathDB" id="HostDB:ENSMUSG00000064030"/>
<reference evidence="1 3" key="2">
    <citation type="journal article" date="2011" name="PLoS Biol.">
        <title>Modernizing reference genome assemblies.</title>
        <authorList>
            <person name="Church D.M."/>
            <person name="Schneider V.A."/>
            <person name="Graves T."/>
            <person name="Auger K."/>
            <person name="Cunningham F."/>
            <person name="Bouk N."/>
            <person name="Chen H.C."/>
            <person name="Agarwala R."/>
            <person name="McLaren W.M."/>
            <person name="Ritchie G.R."/>
            <person name="Albracht D."/>
            <person name="Kremitzki M."/>
            <person name="Rock S."/>
            <person name="Kotkiewicz H."/>
            <person name="Kremitzki C."/>
            <person name="Wollam A."/>
            <person name="Trani L."/>
            <person name="Fulton L."/>
            <person name="Fulton R."/>
            <person name="Matthews L."/>
            <person name="Whitehead S."/>
            <person name="Chow W."/>
            <person name="Torrance J."/>
            <person name="Dunn M."/>
            <person name="Harden G."/>
            <person name="Threadgold G."/>
            <person name="Wood J."/>
            <person name="Collins J."/>
            <person name="Heath P."/>
            <person name="Griffiths G."/>
            <person name="Pelan S."/>
            <person name="Grafham D."/>
            <person name="Eichler E.E."/>
            <person name="Weinstock G."/>
            <person name="Mardis E.R."/>
            <person name="Wilson R.K."/>
            <person name="Howe K."/>
            <person name="Flicek P."/>
            <person name="Hubbard T."/>
        </authorList>
    </citation>
    <scope>NUCLEOTIDE SEQUENCE [LARGE SCALE GENOMIC DNA]</scope>
    <source>
        <strain evidence="1 3">C57BL/6J</strain>
    </source>
</reference>
<dbReference type="CTD" id="84305"/>
<dbReference type="GeneTree" id="ENSGT00730000111107"/>
<dbReference type="GeneID" id="78428"/>
<organism evidence="1 3">
    <name type="scientific">Mus musculus</name>
    <name type="common">Mouse</name>
    <dbReference type="NCBI Taxonomy" id="10090"/>
    <lineage>
        <taxon>Eukaryota</taxon>
        <taxon>Metazoa</taxon>
        <taxon>Chordata</taxon>
        <taxon>Craniata</taxon>
        <taxon>Vertebrata</taxon>
        <taxon>Euteleostomi</taxon>
        <taxon>Mammalia</taxon>
        <taxon>Eutheria</taxon>
        <taxon>Euarchontoglires</taxon>
        <taxon>Glires</taxon>
        <taxon>Rodentia</taxon>
        <taxon>Myomorpha</taxon>
        <taxon>Muroidea</taxon>
        <taxon>Muridae</taxon>
        <taxon>Murinae</taxon>
        <taxon>Mus</taxon>
        <taxon>Mus</taxon>
    </lineage>
</organism>
<proteinExistence type="predicted"/>
<accession>A0A1W2P7L0</accession>
<reference evidence="1" key="4">
    <citation type="submission" date="2025-09" db="UniProtKB">
        <authorList>
            <consortium name="Ensembl"/>
        </authorList>
    </citation>
    <scope>IDENTIFICATION</scope>
    <source>
        <strain evidence="1">C57BL/6J</strain>
    </source>
</reference>
<dbReference type="Ensembl" id="ENSMUST00000218218.2">
    <property type="protein sequence ID" value="ENSMUSP00000151691.2"/>
    <property type="gene ID" value="ENSMUSG00000064030.16"/>
</dbReference>